<dbReference type="GO" id="GO:0042597">
    <property type="term" value="C:periplasmic space"/>
    <property type="evidence" value="ECO:0007669"/>
    <property type="project" value="UniProtKB-ARBA"/>
</dbReference>
<dbReference type="PANTHER" id="PTHR30290">
    <property type="entry name" value="PERIPLASMIC BINDING COMPONENT OF ABC TRANSPORTER"/>
    <property type="match status" value="1"/>
</dbReference>
<keyword evidence="1" id="KW-1133">Transmembrane helix</keyword>
<organism evidence="3 4">
    <name type="scientific">'Catharanthus roseus' aster yellows phytoplasma</name>
    <dbReference type="NCBI Taxonomy" id="1193712"/>
    <lineage>
        <taxon>Bacteria</taxon>
        <taxon>Bacillati</taxon>
        <taxon>Mycoplasmatota</taxon>
        <taxon>Mollicutes</taxon>
        <taxon>Acholeplasmatales</taxon>
        <taxon>Acholeplasmataceae</taxon>
        <taxon>Candidatus Phytoplasma</taxon>
        <taxon>16SrI (Aster yellows group)</taxon>
    </lineage>
</organism>
<keyword evidence="1" id="KW-0472">Membrane</keyword>
<gene>
    <name evidence="3" type="ORF">EXT02_02095</name>
</gene>
<dbReference type="EMBL" id="CP035949">
    <property type="protein sequence ID" value="QBF23964.1"/>
    <property type="molecule type" value="Genomic_DNA"/>
</dbReference>
<keyword evidence="1" id="KW-0812">Transmembrane</keyword>
<dbReference type="Proteomes" id="UP000289726">
    <property type="component" value="Chromosome"/>
</dbReference>
<dbReference type="GO" id="GO:0043190">
    <property type="term" value="C:ATP-binding cassette (ABC) transporter complex"/>
    <property type="evidence" value="ECO:0007669"/>
    <property type="project" value="InterPro"/>
</dbReference>
<sequence>MCIRQLLQKYKKYLIISGTFFLLSIISFAIYKIFFQKQPPRNDFIVIIPNYVNGFDPGQKAHTSNAQGNRLFCCIHSALISTNENGDVLPQVATSWDKVENEDAIIFTLRDDVLFHNGKKLTAQDVKFSFERAKEKGNDEYAIIKSIETLENDTKVKLKLQALPIFVYELIAKYKILSKESIEKDQTHNQLEGLKIGSGPYQLIYEDSSNKIIKLGLFDKYFNKDKIKNSQKEILFKVNSNYDTSLLQLEEGTVDAILDFPINKITNASNKKNIEVVQNKGAKCSVLFINNNKVKKGKRELIAQTLNIEKIIADLNLPVNPLKTFVPQGEIGHNENIQYAYDSNQNEVKNKVSLLSEKDKEIKLGASFKEIKEVVHKIKEQLQEVGFEVIVNIPESLTFFTNSKNGKYDISFMSNMNEMPYGHKVLIDYMNPIFEKEGKQTPKSHSHIQGDTTLKKLLDETQTITDKNIYEQTVKDIQTHLYTNKYVIPFYQQDIYFLTSKKVQGLTCDPFTRTDFTQVKVSK</sequence>
<dbReference type="Gene3D" id="3.10.105.10">
    <property type="entry name" value="Dipeptide-binding Protein, Domain 3"/>
    <property type="match status" value="1"/>
</dbReference>
<dbReference type="Pfam" id="PF00496">
    <property type="entry name" value="SBP_bac_5"/>
    <property type="match status" value="1"/>
</dbReference>
<accession>A0A4P6MAU1</accession>
<evidence type="ECO:0000256" key="1">
    <source>
        <dbReference type="SAM" id="Phobius"/>
    </source>
</evidence>
<dbReference type="CDD" id="cd00995">
    <property type="entry name" value="PBP2_NikA_DppA_OppA_like"/>
    <property type="match status" value="1"/>
</dbReference>
<reference evidence="3 4" key="1">
    <citation type="submission" date="2019-02" db="EMBL/GenBank/DDBJ databases">
        <title>Draft Genome Sequence of Maize Bushy Stunt-like Phytoplasma group 16SrI-B (Aster yellows) in South Africa.</title>
        <authorList>
            <person name="Coetzee B."/>
            <person name="Douglas-Smit N."/>
            <person name="Maree H.J."/>
            <person name="Burger J.T."/>
            <person name="Kruger K."/>
            <person name="Pietersen G."/>
        </authorList>
    </citation>
    <scope>NUCLEOTIDE SEQUENCE [LARGE SCALE GENOMIC DNA]</scope>
    <source>
        <strain evidence="3 4">De Villa</strain>
    </source>
</reference>
<protein>
    <submittedName>
        <fullName evidence="3">ABC transporter substrate-binding protein</fullName>
    </submittedName>
</protein>
<dbReference type="RefSeq" id="WP_130427792.1">
    <property type="nucleotide sequence ID" value="NZ_CP035949.1"/>
</dbReference>
<evidence type="ECO:0000313" key="3">
    <source>
        <dbReference type="EMBL" id="QBF23964.1"/>
    </source>
</evidence>
<feature type="transmembrane region" description="Helical" evidence="1">
    <location>
        <begin position="12"/>
        <end position="34"/>
    </location>
</feature>
<dbReference type="GO" id="GO:1904680">
    <property type="term" value="F:peptide transmembrane transporter activity"/>
    <property type="evidence" value="ECO:0007669"/>
    <property type="project" value="TreeGrafter"/>
</dbReference>
<proteinExistence type="predicted"/>
<dbReference type="GO" id="GO:0015833">
    <property type="term" value="P:peptide transport"/>
    <property type="evidence" value="ECO:0007669"/>
    <property type="project" value="TreeGrafter"/>
</dbReference>
<feature type="domain" description="Solute-binding protein family 5" evidence="2">
    <location>
        <begin position="88"/>
        <end position="426"/>
    </location>
</feature>
<dbReference type="AlphaFoldDB" id="A0A4P6MAU1"/>
<dbReference type="InterPro" id="IPR000914">
    <property type="entry name" value="SBP_5_dom"/>
</dbReference>
<dbReference type="SUPFAM" id="SSF53850">
    <property type="entry name" value="Periplasmic binding protein-like II"/>
    <property type="match status" value="1"/>
</dbReference>
<dbReference type="InterPro" id="IPR030678">
    <property type="entry name" value="Peptide/Ni-bd"/>
</dbReference>
<evidence type="ECO:0000259" key="2">
    <source>
        <dbReference type="Pfam" id="PF00496"/>
    </source>
</evidence>
<dbReference type="PIRSF" id="PIRSF002741">
    <property type="entry name" value="MppA"/>
    <property type="match status" value="1"/>
</dbReference>
<dbReference type="InterPro" id="IPR039424">
    <property type="entry name" value="SBP_5"/>
</dbReference>
<evidence type="ECO:0000313" key="4">
    <source>
        <dbReference type="Proteomes" id="UP000289726"/>
    </source>
</evidence>
<name>A0A4P6MAU1_9MOLU</name>
<dbReference type="Gene3D" id="3.40.190.10">
    <property type="entry name" value="Periplasmic binding protein-like II"/>
    <property type="match status" value="1"/>
</dbReference>
<keyword evidence="4" id="KW-1185">Reference proteome</keyword>